<dbReference type="Pfam" id="PF08268">
    <property type="entry name" value="FBA_3"/>
    <property type="match status" value="1"/>
</dbReference>
<evidence type="ECO:0000313" key="3">
    <source>
        <dbReference type="Proteomes" id="UP000824890"/>
    </source>
</evidence>
<protein>
    <recommendedName>
        <fullName evidence="1">F-box associated beta-propeller type 3 domain-containing protein</fullName>
    </recommendedName>
</protein>
<reference evidence="2 3" key="1">
    <citation type="submission" date="2021-05" db="EMBL/GenBank/DDBJ databases">
        <title>Genome Assembly of Synthetic Allotetraploid Brassica napus Reveals Homoeologous Exchanges between Subgenomes.</title>
        <authorList>
            <person name="Davis J.T."/>
        </authorList>
    </citation>
    <scope>NUCLEOTIDE SEQUENCE [LARGE SCALE GENOMIC DNA]</scope>
    <source>
        <strain evidence="3">cv. Da-Ae</strain>
        <tissue evidence="2">Seedling</tissue>
    </source>
</reference>
<keyword evidence="3" id="KW-1185">Reference proteome</keyword>
<proteinExistence type="predicted"/>
<dbReference type="EMBL" id="JAGKQM010000012">
    <property type="protein sequence ID" value="KAH0895481.1"/>
    <property type="molecule type" value="Genomic_DNA"/>
</dbReference>
<gene>
    <name evidence="2" type="ORF">HID58_045049</name>
</gene>
<feature type="domain" description="F-box associated beta-propeller type 3" evidence="1">
    <location>
        <begin position="5"/>
        <end position="54"/>
    </location>
</feature>
<dbReference type="InterPro" id="IPR013187">
    <property type="entry name" value="F-box-assoc_dom_typ3"/>
</dbReference>
<organism evidence="2 3">
    <name type="scientific">Brassica napus</name>
    <name type="common">Rape</name>
    <dbReference type="NCBI Taxonomy" id="3708"/>
    <lineage>
        <taxon>Eukaryota</taxon>
        <taxon>Viridiplantae</taxon>
        <taxon>Streptophyta</taxon>
        <taxon>Embryophyta</taxon>
        <taxon>Tracheophyta</taxon>
        <taxon>Spermatophyta</taxon>
        <taxon>Magnoliopsida</taxon>
        <taxon>eudicotyledons</taxon>
        <taxon>Gunneridae</taxon>
        <taxon>Pentapetalae</taxon>
        <taxon>rosids</taxon>
        <taxon>malvids</taxon>
        <taxon>Brassicales</taxon>
        <taxon>Brassicaceae</taxon>
        <taxon>Brassiceae</taxon>
        <taxon>Brassica</taxon>
    </lineage>
</organism>
<sequence length="79" mass="9007">MTLIPTSFNKAGEIIFSPTTLPGRAQPFYVFYYNPDSKNMRKVRIHGIADTEEFWNRYGLIDVCCASFSPQHADSIAFL</sequence>
<accession>A0ABQ8ASG0</accession>
<evidence type="ECO:0000259" key="1">
    <source>
        <dbReference type="Pfam" id="PF08268"/>
    </source>
</evidence>
<evidence type="ECO:0000313" key="2">
    <source>
        <dbReference type="EMBL" id="KAH0895481.1"/>
    </source>
</evidence>
<dbReference type="Proteomes" id="UP000824890">
    <property type="component" value="Unassembled WGS sequence"/>
</dbReference>
<name>A0ABQ8ASG0_BRANA</name>
<comment type="caution">
    <text evidence="2">The sequence shown here is derived from an EMBL/GenBank/DDBJ whole genome shotgun (WGS) entry which is preliminary data.</text>
</comment>